<dbReference type="EMBL" id="JAJNCO010000012">
    <property type="protein sequence ID" value="MCD2113508.1"/>
    <property type="molecule type" value="Genomic_DNA"/>
</dbReference>
<dbReference type="GO" id="GO:0019748">
    <property type="term" value="P:secondary metabolic process"/>
    <property type="evidence" value="ECO:0007669"/>
    <property type="project" value="TreeGrafter"/>
</dbReference>
<dbReference type="GO" id="GO:0016787">
    <property type="term" value="F:hydrolase activity"/>
    <property type="evidence" value="ECO:0007669"/>
    <property type="project" value="InterPro"/>
</dbReference>
<dbReference type="InterPro" id="IPR032466">
    <property type="entry name" value="Metal_Hydrolase"/>
</dbReference>
<dbReference type="InterPro" id="IPR006680">
    <property type="entry name" value="Amidohydro-rel"/>
</dbReference>
<accession>A0AAW4XKK6</accession>
<evidence type="ECO:0000256" key="1">
    <source>
        <dbReference type="ARBA" id="ARBA00023239"/>
    </source>
</evidence>
<feature type="domain" description="Amidohydrolase-related" evidence="2">
    <location>
        <begin position="83"/>
        <end position="367"/>
    </location>
</feature>
<organism evidence="3 4">
    <name type="scientific">Rhodococcus rhodochrous</name>
    <dbReference type="NCBI Taxonomy" id="1829"/>
    <lineage>
        <taxon>Bacteria</taxon>
        <taxon>Bacillati</taxon>
        <taxon>Actinomycetota</taxon>
        <taxon>Actinomycetes</taxon>
        <taxon>Mycobacteriales</taxon>
        <taxon>Nocardiaceae</taxon>
        <taxon>Rhodococcus</taxon>
    </lineage>
</organism>
<dbReference type="AlphaFoldDB" id="A0AAW4XKK6"/>
<proteinExistence type="predicted"/>
<keyword evidence="1" id="KW-0456">Lyase</keyword>
<dbReference type="RefSeq" id="WP_120280798.1">
    <property type="nucleotide sequence ID" value="NZ_CP027557.1"/>
</dbReference>
<dbReference type="SUPFAM" id="SSF51556">
    <property type="entry name" value="Metallo-dependent hydrolases"/>
    <property type="match status" value="1"/>
</dbReference>
<comment type="caution">
    <text evidence="3">The sequence shown here is derived from an EMBL/GenBank/DDBJ whole genome shotgun (WGS) entry which is preliminary data.</text>
</comment>
<dbReference type="InterPro" id="IPR032465">
    <property type="entry name" value="ACMSD"/>
</dbReference>
<sequence length="388" mass="45083">MRKLFSVDDHIVEPRDTWTSRVPARFKDRAPRVLEDENGAEYWMYEDTRHTYLGLNAVAGKPQEEWGREPMRFEDMIPGCYDAAARKTDFERAGIMSSLSFPTLPRFGGALFINFQDKELADYCVKAWNDFMYDWHLVAPEMYVPMAIIQLWDIEAAVKEIKRNLERGFRAITIPEETSNLGLPSYYSDYWNPIWEICESEGIPVCMHIASSGWKAYRPPESSAALEIALSMTQTITHAVGMMYGPVARKYPKIKLVYSEGGIGWVPVTLERADRQYGLHKYWGDLDQSLTPSQICKRNMWFCMIDEPYGLANRHEIGLDKIFWECDYPHANCIWDETQPKVEELFADIPDDEAEMILYKNAEKMFNWKVPEIPEWAREAHIPTLVSK</sequence>
<dbReference type="GO" id="GO:0016831">
    <property type="term" value="F:carboxy-lyase activity"/>
    <property type="evidence" value="ECO:0007669"/>
    <property type="project" value="InterPro"/>
</dbReference>
<dbReference type="PANTHER" id="PTHR21240:SF28">
    <property type="entry name" value="ISO-OROTATE DECARBOXYLASE (EUROFUNG)"/>
    <property type="match status" value="1"/>
</dbReference>
<name>A0AAW4XKK6_RHORH</name>
<evidence type="ECO:0000313" key="4">
    <source>
        <dbReference type="Proteomes" id="UP001198630"/>
    </source>
</evidence>
<evidence type="ECO:0000313" key="3">
    <source>
        <dbReference type="EMBL" id="MCD2113508.1"/>
    </source>
</evidence>
<evidence type="ECO:0000259" key="2">
    <source>
        <dbReference type="Pfam" id="PF04909"/>
    </source>
</evidence>
<protein>
    <submittedName>
        <fullName evidence="3">Amidohydrolase</fullName>
    </submittedName>
</protein>
<dbReference type="PANTHER" id="PTHR21240">
    <property type="entry name" value="2-AMINO-3-CARBOXYLMUCONATE-6-SEMIALDEHYDE DECARBOXYLASE"/>
    <property type="match status" value="1"/>
</dbReference>
<dbReference type="Gene3D" id="3.20.20.140">
    <property type="entry name" value="Metal-dependent hydrolases"/>
    <property type="match status" value="1"/>
</dbReference>
<dbReference type="Proteomes" id="UP001198630">
    <property type="component" value="Unassembled WGS sequence"/>
</dbReference>
<gene>
    <name evidence="3" type="ORF">LQ384_20565</name>
</gene>
<reference evidence="3" key="1">
    <citation type="submission" date="2021-11" db="EMBL/GenBank/DDBJ databases">
        <title>Development of a sustainable strategy for remediation of hydrocarbon-contaminated territories based on the waste exchange concept.</title>
        <authorList>
            <person name="Elkin A."/>
        </authorList>
    </citation>
    <scope>NUCLEOTIDE SEQUENCE</scope>
    <source>
        <strain evidence="3">IEGM 757</strain>
    </source>
</reference>
<dbReference type="GO" id="GO:0005737">
    <property type="term" value="C:cytoplasm"/>
    <property type="evidence" value="ECO:0007669"/>
    <property type="project" value="TreeGrafter"/>
</dbReference>
<dbReference type="Pfam" id="PF04909">
    <property type="entry name" value="Amidohydro_2"/>
    <property type="match status" value="1"/>
</dbReference>